<proteinExistence type="predicted"/>
<dbReference type="Proteomes" id="UP000182945">
    <property type="component" value="Chromosome"/>
</dbReference>
<name>A0AAC9IYA4_VIRHA</name>
<gene>
    <name evidence="1" type="ORF">BME96_06645</name>
</gene>
<evidence type="ECO:0000313" key="1">
    <source>
        <dbReference type="EMBL" id="APC47867.1"/>
    </source>
</evidence>
<sequence length="112" mass="13536">MDKARKDQIVTEVVKQIYDAYPTLWDKFGDNGHKRTTEDNYHHLNHLETAFYMNDQQFFMDYTKWLEQVLTTRNVGTELIIDNYERLVSQMREDEEEKMYSSYLNNALTLLK</sequence>
<evidence type="ECO:0000313" key="2">
    <source>
        <dbReference type="Proteomes" id="UP000182945"/>
    </source>
</evidence>
<dbReference type="GeneID" id="71514059"/>
<protein>
    <submittedName>
        <fullName evidence="1">Uncharacterized protein</fullName>
    </submittedName>
</protein>
<organism evidence="1 2">
    <name type="scientific">Virgibacillus halodenitrificans</name>
    <name type="common">Bacillus halodenitrificans</name>
    <dbReference type="NCBI Taxonomy" id="1482"/>
    <lineage>
        <taxon>Bacteria</taxon>
        <taxon>Bacillati</taxon>
        <taxon>Bacillota</taxon>
        <taxon>Bacilli</taxon>
        <taxon>Bacillales</taxon>
        <taxon>Bacillaceae</taxon>
        <taxon>Virgibacillus</taxon>
    </lineage>
</organism>
<reference evidence="1 2" key="1">
    <citation type="submission" date="2016-11" db="EMBL/GenBank/DDBJ databases">
        <title>Complete genome sequencing of Virgibacillus halodenitrificans PDB-F2.</title>
        <authorList>
            <person name="Sun Z."/>
            <person name="Zhou Y."/>
            <person name="Li H."/>
        </authorList>
    </citation>
    <scope>NUCLEOTIDE SEQUENCE [LARGE SCALE GENOMIC DNA]</scope>
    <source>
        <strain evidence="1 2">PDB-F2</strain>
    </source>
</reference>
<accession>A0AAC9IYA4</accession>
<dbReference type="KEGG" id="vhl:BME96_06645"/>
<dbReference type="RefSeq" id="WP_060678985.1">
    <property type="nucleotide sequence ID" value="NZ_CP017962.1"/>
</dbReference>
<dbReference type="AlphaFoldDB" id="A0AAC9IYA4"/>
<dbReference type="EMBL" id="CP017962">
    <property type="protein sequence ID" value="APC47867.1"/>
    <property type="molecule type" value="Genomic_DNA"/>
</dbReference>